<comment type="subcellular location">
    <subcellularLocation>
        <location evidence="1">Nucleus</location>
    </subcellularLocation>
</comment>
<gene>
    <name evidence="5" type="ORF">SLS59_009423</name>
</gene>
<organism evidence="5 6">
    <name type="scientific">Nothophoma quercina</name>
    <dbReference type="NCBI Taxonomy" id="749835"/>
    <lineage>
        <taxon>Eukaryota</taxon>
        <taxon>Fungi</taxon>
        <taxon>Dikarya</taxon>
        <taxon>Ascomycota</taxon>
        <taxon>Pezizomycotina</taxon>
        <taxon>Dothideomycetes</taxon>
        <taxon>Pleosporomycetidae</taxon>
        <taxon>Pleosporales</taxon>
        <taxon>Pleosporineae</taxon>
        <taxon>Didymellaceae</taxon>
        <taxon>Nothophoma</taxon>
    </lineage>
</organism>
<dbReference type="Pfam" id="PF08424">
    <property type="entry name" value="NRDE-2"/>
    <property type="match status" value="1"/>
</dbReference>
<proteinExistence type="inferred from homology"/>
<keyword evidence="6" id="KW-1185">Reference proteome</keyword>
<feature type="region of interest" description="Disordered" evidence="4">
    <location>
        <begin position="158"/>
        <end position="216"/>
    </location>
</feature>
<feature type="compositionally biased region" description="Basic and acidic residues" evidence="4">
    <location>
        <begin position="25"/>
        <end position="75"/>
    </location>
</feature>
<name>A0ABR3QLY6_9PLEO</name>
<reference evidence="5 6" key="1">
    <citation type="submission" date="2024-02" db="EMBL/GenBank/DDBJ databases">
        <title>De novo assembly and annotation of 12 fungi associated with fruit tree decline syndrome in Ontario, Canada.</title>
        <authorList>
            <person name="Sulman M."/>
            <person name="Ellouze W."/>
            <person name="Ilyukhin E."/>
        </authorList>
    </citation>
    <scope>NUCLEOTIDE SEQUENCE [LARGE SCALE GENOMIC DNA]</scope>
    <source>
        <strain evidence="5 6">M97-236</strain>
    </source>
</reference>
<evidence type="ECO:0000256" key="4">
    <source>
        <dbReference type="SAM" id="MobiDB-lite"/>
    </source>
</evidence>
<feature type="region of interest" description="Disordered" evidence="4">
    <location>
        <begin position="1"/>
        <end position="75"/>
    </location>
</feature>
<dbReference type="Pfam" id="PF23240">
    <property type="entry name" value="HAT_PRP39_N"/>
    <property type="match status" value="1"/>
</dbReference>
<accession>A0ABR3QLY6</accession>
<protein>
    <recommendedName>
        <fullName evidence="7">DUF1740-domain-containing protein</fullName>
    </recommendedName>
</protein>
<evidence type="ECO:0000313" key="6">
    <source>
        <dbReference type="Proteomes" id="UP001521222"/>
    </source>
</evidence>
<comment type="similarity">
    <text evidence="2">Belongs to the NRDE2 family.</text>
</comment>
<evidence type="ECO:0000256" key="3">
    <source>
        <dbReference type="ARBA" id="ARBA00023242"/>
    </source>
</evidence>
<dbReference type="InterPro" id="IPR011990">
    <property type="entry name" value="TPR-like_helical_dom_sf"/>
</dbReference>
<dbReference type="SUPFAM" id="SSF48452">
    <property type="entry name" value="TPR-like"/>
    <property type="match status" value="1"/>
</dbReference>
<evidence type="ECO:0000313" key="5">
    <source>
        <dbReference type="EMBL" id="KAL1593098.1"/>
    </source>
</evidence>
<dbReference type="Gene3D" id="1.25.40.10">
    <property type="entry name" value="Tetratricopeptide repeat domain"/>
    <property type="match status" value="1"/>
</dbReference>
<comment type="caution">
    <text evidence="5">The sequence shown here is derived from an EMBL/GenBank/DDBJ whole genome shotgun (WGS) entry which is preliminary data.</text>
</comment>
<dbReference type="EMBL" id="JAKIXB020000042">
    <property type="protein sequence ID" value="KAL1593098.1"/>
    <property type="molecule type" value="Genomic_DNA"/>
</dbReference>
<dbReference type="InterPro" id="IPR013633">
    <property type="entry name" value="NRDE-2"/>
</dbReference>
<evidence type="ECO:0000256" key="2">
    <source>
        <dbReference type="ARBA" id="ARBA00009265"/>
    </source>
</evidence>
<keyword evidence="3" id="KW-0539">Nucleus</keyword>
<dbReference type="Proteomes" id="UP001521222">
    <property type="component" value="Unassembled WGS sequence"/>
</dbReference>
<evidence type="ECO:0008006" key="7">
    <source>
        <dbReference type="Google" id="ProtNLM"/>
    </source>
</evidence>
<dbReference type="PANTHER" id="PTHR13471">
    <property type="entry name" value="TETRATRICOPEPTIDE-LIKE HELICAL"/>
    <property type="match status" value="1"/>
</dbReference>
<feature type="compositionally biased region" description="Basic and acidic residues" evidence="4">
    <location>
        <begin position="182"/>
        <end position="201"/>
    </location>
</feature>
<dbReference type="PANTHER" id="PTHR13471:SF0">
    <property type="entry name" value="NUCLEAR EXOSOME REGULATOR NRDE2"/>
    <property type="match status" value="1"/>
</dbReference>
<evidence type="ECO:0000256" key="1">
    <source>
        <dbReference type="ARBA" id="ARBA00004123"/>
    </source>
</evidence>
<sequence length="1024" mass="117143">MRSSAPKFASFRPKPKAPAAEQPPEEPRREEKEYRQHNPKREGRRAERRSPPCENRERDRDDFSKKSYFSDRRGDHDIVKYGTLNRYDIPSYRRSGYGNVLGLSGQKIDREYSTEKKIYMTPVVPARQKRMLTDRHAAKESKRTLKLVKTAEDHHGDATRDFIALSSTHERKRGPGSGSEGEDNHTPDVDYRGIDDKRDPNDAADPDTYYESDTQTANANLEITQKNSRLIRETRDDPKNLQAWKDLIEHQEPMMMLDKGNAELSAADRQNLADVRISLYEEALRKIGDDDGSRATLQLGLLREAERHWEAAKLAKKWHDVVEQYPRDIMLWFGYIGFARSSFSRFKYEDCRAAFVRCLQALQSPNRPNVEVASDTKLHLFVSMTTMIQEAGYQELALAIWQAALEYNMLAPQHLTTNKMQQFEEFWESEAPRIGEPESKGWKHTSIEDAAPPTYSVTLDMSDSSGSVLDSFQRREVDSALKLRYPGRSTDEVDEDDPFHAIFFSDLKEYIPIFPNSSIESQIDAFLCFCGLPALATTDVSVSWRSDPFLQQRILPTNLAKVRSESASYQKALSRYAQCPVTNFAMTGGLLLQQPFSLDNSRLSPDFVRSTLKLLATNTSQEELVGEYLLAFEARYFPFEVAKSAKRLLKDRPSSIRLYTMYGMIKDRLGYPSKADLIFGNALNIRSASADYLQLLCAHVWQALQNADQTEALWRIVRRKGQLPNKHMARPDSVLVDITRTNLQDSLGDALIKNDRISAVFNTVLLALTTYLSSDCNVSAALEVHNNLISWLTSHNLSVSAYGEIHAQAIAHLLSYHATHTTVVKPALVRAALEPLIATFPSNTILLATYAANEARFSIDDRVHGNMHRVFELSPASSLATWAFAIHHETQKSEIAGSTSHSIRALYKRATASDTSGEHSPALWTMYLQFELEQLRKERELLPNKRPRRDGKKNKWESRVDEAEDRVKETFYQGLKMVPWYKDFIMMAFTEAREVFLEEELWRLYRMMGEKELRVYTEVEEPDT</sequence>